<feature type="transmembrane region" description="Helical" evidence="1">
    <location>
        <begin position="15"/>
        <end position="37"/>
    </location>
</feature>
<proteinExistence type="predicted"/>
<dbReference type="AlphaFoldDB" id="A0AAX1QCC8"/>
<keyword evidence="1" id="KW-1133">Transmembrane helix</keyword>
<keyword evidence="1" id="KW-0812">Transmembrane</keyword>
<organism evidence="2 3">
    <name type="scientific">Priestia endophytica</name>
    <dbReference type="NCBI Taxonomy" id="135735"/>
    <lineage>
        <taxon>Bacteria</taxon>
        <taxon>Bacillati</taxon>
        <taxon>Bacillota</taxon>
        <taxon>Bacilli</taxon>
        <taxon>Bacillales</taxon>
        <taxon>Bacillaceae</taxon>
        <taxon>Priestia</taxon>
    </lineage>
</organism>
<accession>A0AAX1QCC8</accession>
<reference evidence="2 3" key="1">
    <citation type="submission" date="2016-03" db="EMBL/GenBank/DDBJ databases">
        <title>Comparison of Bacillus endophyticus and B. anthracis characteristics using whole genome sequence analysis and microbiological techniques.</title>
        <authorList>
            <person name="Lekota K.E."/>
            <person name="Mafofo J."/>
            <person name="Rees J."/>
            <person name="Muchadeyi F.C."/>
            <person name="Madoroba E."/>
            <person name="Van Heerden H."/>
        </authorList>
    </citation>
    <scope>NUCLEOTIDE SEQUENCE [LARGE SCALE GENOMIC DNA]</scope>
    <source>
        <strain evidence="2 3">3631_10C</strain>
    </source>
</reference>
<comment type="caution">
    <text evidence="2">The sequence shown here is derived from an EMBL/GenBank/DDBJ whole genome shotgun (WGS) entry which is preliminary data.</text>
</comment>
<name>A0AAX1QCC8_9BACI</name>
<dbReference type="EMBL" id="LVYK01000011">
    <property type="protein sequence ID" value="RAS78959.1"/>
    <property type="molecule type" value="Genomic_DNA"/>
</dbReference>
<sequence>MIYTKRGDENINKNVRVVIGLIGNIILCFYGVRGLLINEPISFASYLFTIGGLIGIIALMLELKKKDDT</sequence>
<feature type="transmembrane region" description="Helical" evidence="1">
    <location>
        <begin position="43"/>
        <end position="63"/>
    </location>
</feature>
<protein>
    <submittedName>
        <fullName evidence="2">Uncharacterized protein</fullName>
    </submittedName>
</protein>
<dbReference type="Proteomes" id="UP000250174">
    <property type="component" value="Unassembled WGS sequence"/>
</dbReference>
<evidence type="ECO:0000313" key="3">
    <source>
        <dbReference type="Proteomes" id="UP000250174"/>
    </source>
</evidence>
<evidence type="ECO:0000313" key="2">
    <source>
        <dbReference type="EMBL" id="RAS78959.1"/>
    </source>
</evidence>
<keyword evidence="1" id="KW-0472">Membrane</keyword>
<evidence type="ECO:0000256" key="1">
    <source>
        <dbReference type="SAM" id="Phobius"/>
    </source>
</evidence>
<gene>
    <name evidence="2" type="ORF">A3864_07470</name>
</gene>